<accession>A0A1L5NLD6</accession>
<proteinExistence type="predicted"/>
<evidence type="ECO:0000313" key="1">
    <source>
        <dbReference type="EMBL" id="APO68704.1"/>
    </source>
</evidence>
<dbReference type="AlphaFoldDB" id="A0A1L5NLD6"/>
<protein>
    <submittedName>
        <fullName evidence="1">Uncharacterized protein</fullName>
    </submittedName>
</protein>
<dbReference type="Proteomes" id="UP000184749">
    <property type="component" value="Chromosome"/>
</dbReference>
<reference evidence="1 2" key="1">
    <citation type="submission" date="2016-09" db="EMBL/GenBank/DDBJ databases">
        <title>The complete genome sequences of Rhizobium gallicum, symbiovars gallicum and phaseoli, symbionts associated to common bean (Phaseolus vulgaris).</title>
        <authorList>
            <person name="Bustos P."/>
            <person name="Santamaria R.I."/>
            <person name="Perez-Carrascal O.M."/>
            <person name="Juarez S."/>
            <person name="Lozano L."/>
            <person name="Martinez-Flores I."/>
            <person name="Martinez-Romero E."/>
            <person name="Cevallos M."/>
            <person name="Romero D."/>
            <person name="Davila G."/>
            <person name="Gonzalez V."/>
        </authorList>
    </citation>
    <scope>NUCLEOTIDE SEQUENCE [LARGE SCALE GENOMIC DNA]</scope>
    <source>
        <strain evidence="1 2">IE4872</strain>
    </source>
</reference>
<sequence length="81" mass="9544">MTATHRRRDVAASNVCFQVRATTAFMTDMRGARRHDVAAELCPLSGARDDDLYDRQEGAKRKYFRLGSREQKVRLWRREER</sequence>
<dbReference type="EMBL" id="CP017101">
    <property type="protein sequence ID" value="APO68704.1"/>
    <property type="molecule type" value="Genomic_DNA"/>
</dbReference>
<evidence type="ECO:0000313" key="2">
    <source>
        <dbReference type="Proteomes" id="UP000184749"/>
    </source>
</evidence>
<gene>
    <name evidence="1" type="ORF">IE4872_CH03103</name>
</gene>
<dbReference type="STRING" id="56730.IE4872_CH03103"/>
<organism evidence="1 2">
    <name type="scientific">Rhizobium gallicum</name>
    <dbReference type="NCBI Taxonomy" id="56730"/>
    <lineage>
        <taxon>Bacteria</taxon>
        <taxon>Pseudomonadati</taxon>
        <taxon>Pseudomonadota</taxon>
        <taxon>Alphaproteobacteria</taxon>
        <taxon>Hyphomicrobiales</taxon>
        <taxon>Rhizobiaceae</taxon>
        <taxon>Rhizobium/Agrobacterium group</taxon>
        <taxon>Rhizobium</taxon>
    </lineage>
</organism>
<name>A0A1L5NLD6_9HYPH</name>